<dbReference type="GO" id="GO:0005840">
    <property type="term" value="C:ribosome"/>
    <property type="evidence" value="ECO:0007669"/>
    <property type="project" value="InterPro"/>
</dbReference>
<keyword evidence="2" id="KW-0812">Transmembrane</keyword>
<dbReference type="EMBL" id="CM018052">
    <property type="protein sequence ID" value="KAA8516239.1"/>
    <property type="molecule type" value="Genomic_DNA"/>
</dbReference>
<evidence type="ECO:0000256" key="1">
    <source>
        <dbReference type="ARBA" id="ARBA00008572"/>
    </source>
</evidence>
<evidence type="ECO:0000313" key="4">
    <source>
        <dbReference type="EMBL" id="KAA8516239.1"/>
    </source>
</evidence>
<dbReference type="GO" id="GO:0006412">
    <property type="term" value="P:translation"/>
    <property type="evidence" value="ECO:0007669"/>
    <property type="project" value="InterPro"/>
</dbReference>
<dbReference type="GO" id="GO:0003735">
    <property type="term" value="F:structural constituent of ribosome"/>
    <property type="evidence" value="ECO:0007669"/>
    <property type="project" value="InterPro"/>
</dbReference>
<sequence length="255" mass="27505">MVGAMATLVDRVGLAIVCTLRAPFTRVSVKINVSYLDAAYAGIFLSSLSIKDAGSTPSFNTYNPKQLKMADFDQSKSFFRRTLLSRLKISAPDIEENICKFAKKGMTSPQIGVALRDSHVRGSAVARGISPNLALFFRGEDKLPAFLARHNILGFVVNPCTTILVFIVTGLLCIRIKENSLAQAIVTTVNIGAMIFVIIAGGYLVPYYALDPDTLIPSAFASYGTKWTAYIITPGAVTALCETLLGSVLPKKIMS</sequence>
<keyword evidence="5" id="KW-1185">Reference proteome</keyword>
<reference evidence="4 5" key="1">
    <citation type="submission" date="2019-09" db="EMBL/GenBank/DDBJ databases">
        <title>A chromosome-level genome assembly of the Chinese tupelo Nyssa sinensis.</title>
        <authorList>
            <person name="Yang X."/>
            <person name="Kang M."/>
            <person name="Yang Y."/>
            <person name="Xiong H."/>
            <person name="Wang M."/>
            <person name="Zhang Z."/>
            <person name="Wang Z."/>
            <person name="Wu H."/>
            <person name="Ma T."/>
            <person name="Liu J."/>
            <person name="Xi Z."/>
        </authorList>
    </citation>
    <scope>NUCLEOTIDE SEQUENCE [LARGE SCALE GENOMIC DNA]</scope>
    <source>
        <strain evidence="4">J267</strain>
        <tissue evidence="4">Leaf</tissue>
    </source>
</reference>
<keyword evidence="2" id="KW-0472">Membrane</keyword>
<dbReference type="PANTHER" id="PTHR43243">
    <property type="entry name" value="INNER MEMBRANE TRANSPORTER YGJI-RELATED"/>
    <property type="match status" value="1"/>
</dbReference>
<dbReference type="Pfam" id="PF08069">
    <property type="entry name" value="Ribosomal_S13_N"/>
    <property type="match status" value="1"/>
</dbReference>
<dbReference type="SMART" id="SM01386">
    <property type="entry name" value="Ribosomal_S13_N"/>
    <property type="match status" value="1"/>
</dbReference>
<dbReference type="AlphaFoldDB" id="A0A5J4ZE48"/>
<evidence type="ECO:0000313" key="5">
    <source>
        <dbReference type="Proteomes" id="UP000325577"/>
    </source>
</evidence>
<comment type="similarity">
    <text evidence="1">Belongs to the amino acid-polyamine-organocation (APC) superfamily. Cationic amino acid transporter (CAT) (TC 2.A.3.3) family.</text>
</comment>
<evidence type="ECO:0000256" key="2">
    <source>
        <dbReference type="SAM" id="Phobius"/>
    </source>
</evidence>
<dbReference type="InterPro" id="IPR012606">
    <property type="entry name" value="Ribosomal_uS15_N"/>
</dbReference>
<evidence type="ECO:0000259" key="3">
    <source>
        <dbReference type="SMART" id="SM01386"/>
    </source>
</evidence>
<feature type="transmembrane region" description="Helical" evidence="2">
    <location>
        <begin position="186"/>
        <end position="209"/>
    </location>
</feature>
<keyword evidence="2" id="KW-1133">Transmembrane helix</keyword>
<proteinExistence type="inferred from homology"/>
<gene>
    <name evidence="4" type="ORF">F0562_019418</name>
</gene>
<organism evidence="4 5">
    <name type="scientific">Nyssa sinensis</name>
    <dbReference type="NCBI Taxonomy" id="561372"/>
    <lineage>
        <taxon>Eukaryota</taxon>
        <taxon>Viridiplantae</taxon>
        <taxon>Streptophyta</taxon>
        <taxon>Embryophyta</taxon>
        <taxon>Tracheophyta</taxon>
        <taxon>Spermatophyta</taxon>
        <taxon>Magnoliopsida</taxon>
        <taxon>eudicotyledons</taxon>
        <taxon>Gunneridae</taxon>
        <taxon>Pentapetalae</taxon>
        <taxon>asterids</taxon>
        <taxon>Cornales</taxon>
        <taxon>Nyssaceae</taxon>
        <taxon>Nyssa</taxon>
    </lineage>
</organism>
<dbReference type="Gene3D" id="4.10.860.130">
    <property type="match status" value="1"/>
</dbReference>
<dbReference type="GO" id="GO:0015171">
    <property type="term" value="F:amino acid transmembrane transporter activity"/>
    <property type="evidence" value="ECO:0007669"/>
    <property type="project" value="TreeGrafter"/>
</dbReference>
<feature type="transmembrane region" description="Helical" evidence="2">
    <location>
        <begin position="229"/>
        <end position="249"/>
    </location>
</feature>
<dbReference type="Proteomes" id="UP000325577">
    <property type="component" value="Linkage Group LG9"/>
</dbReference>
<dbReference type="PANTHER" id="PTHR43243:SF15">
    <property type="entry name" value="CATIONIC AMINO ACID TRANSPORTER 4, VACUOLAR"/>
    <property type="match status" value="1"/>
</dbReference>
<feature type="transmembrane region" description="Helical" evidence="2">
    <location>
        <begin position="152"/>
        <end position="174"/>
    </location>
</feature>
<protein>
    <recommendedName>
        <fullName evidence="3">Small ribosomal subunit protein uS15 N-terminal domain-containing protein</fullName>
    </recommendedName>
</protein>
<feature type="domain" description="Small ribosomal subunit protein uS15 N-terminal" evidence="3">
    <location>
        <begin position="69"/>
        <end position="120"/>
    </location>
</feature>
<accession>A0A5J4ZE48</accession>
<name>A0A5J4ZE48_9ASTE</name>